<dbReference type="InterPro" id="IPR036771">
    <property type="entry name" value="ATPsynth_dsu/esu_N"/>
</dbReference>
<gene>
    <name evidence="3" type="ORF">Lyticum_00781</name>
</gene>
<dbReference type="Proteomes" id="UP001289135">
    <property type="component" value="Unassembled WGS sequence"/>
</dbReference>
<name>A0AAE5AHI1_9RICK</name>
<proteinExistence type="predicted"/>
<evidence type="ECO:0000313" key="4">
    <source>
        <dbReference type="Proteomes" id="UP001289135"/>
    </source>
</evidence>
<keyword evidence="1" id="KW-0066">ATP synthesis</keyword>
<evidence type="ECO:0000313" key="3">
    <source>
        <dbReference type="EMBL" id="MDZ5761595.1"/>
    </source>
</evidence>
<feature type="domain" description="ATP synthase F1 complex delta/epsilon subunit N-terminal" evidence="2">
    <location>
        <begin position="8"/>
        <end position="92"/>
    </location>
</feature>
<dbReference type="EMBL" id="JARGYU010000003">
    <property type="protein sequence ID" value="MDZ5761595.1"/>
    <property type="molecule type" value="Genomic_DNA"/>
</dbReference>
<comment type="caution">
    <text evidence="3">The sequence shown here is derived from an EMBL/GenBank/DDBJ whole genome shotgun (WGS) entry which is preliminary data.</text>
</comment>
<dbReference type="SUPFAM" id="SSF51344">
    <property type="entry name" value="Epsilon subunit of F1F0-ATP synthase N-terminal domain"/>
    <property type="match status" value="1"/>
</dbReference>
<dbReference type="Gene3D" id="2.60.15.10">
    <property type="entry name" value="F0F1 ATP synthase delta/epsilon subunit, N-terminal"/>
    <property type="match status" value="1"/>
</dbReference>
<sequence>MLENDKLTLLISSPDTKVNGIIADSIKILCYDGEMMVLPQHESITVLLKIDGIIEVTQNNINSNNINTIKKLIFKFINGGIVNINNNICTVISTIFEQID</sequence>
<reference evidence="3" key="1">
    <citation type="submission" date="2023-02" db="EMBL/GenBank/DDBJ databases">
        <title>Host association and intracellularity evolved multiple times independently in the Rickettsiales.</title>
        <authorList>
            <person name="Castelli M."/>
            <person name="Nardi T."/>
            <person name="Gammuto L."/>
            <person name="Bellinzona G."/>
            <person name="Sabaneyeva E."/>
            <person name="Potekhin A."/>
            <person name="Serra V."/>
            <person name="Petroni G."/>
            <person name="Sassera D."/>
        </authorList>
    </citation>
    <scope>NUCLEOTIDE SEQUENCE</scope>
    <source>
        <strain evidence="3">USBL-36I1</strain>
    </source>
</reference>
<evidence type="ECO:0000259" key="2">
    <source>
        <dbReference type="Pfam" id="PF02823"/>
    </source>
</evidence>
<keyword evidence="4" id="KW-1185">Reference proteome</keyword>
<dbReference type="Pfam" id="PF02823">
    <property type="entry name" value="ATP-synt_DE_N"/>
    <property type="match status" value="1"/>
</dbReference>
<dbReference type="InterPro" id="IPR020546">
    <property type="entry name" value="ATP_synth_F1_dsu/esu_N"/>
</dbReference>
<dbReference type="GO" id="GO:0015986">
    <property type="term" value="P:proton motive force-driven ATP synthesis"/>
    <property type="evidence" value="ECO:0007669"/>
    <property type="project" value="InterPro"/>
</dbReference>
<accession>A0AAE5AHI1</accession>
<organism evidence="3 4">
    <name type="scientific">Lyticum sinuosum</name>
    <dbReference type="NCBI Taxonomy" id="1332059"/>
    <lineage>
        <taxon>Bacteria</taxon>
        <taxon>Pseudomonadati</taxon>
        <taxon>Pseudomonadota</taxon>
        <taxon>Alphaproteobacteria</taxon>
        <taxon>Rickettsiales</taxon>
        <taxon>Lyticum</taxon>
    </lineage>
</organism>
<protein>
    <submittedName>
        <fullName evidence="3">ATP synthase epsilon chain</fullName>
    </submittedName>
</protein>
<keyword evidence="1" id="KW-0139">CF(1)</keyword>
<dbReference type="AlphaFoldDB" id="A0AAE5AHI1"/>
<dbReference type="RefSeq" id="WP_322499016.1">
    <property type="nucleotide sequence ID" value="NZ_JARGYU010000003.1"/>
</dbReference>
<evidence type="ECO:0000256" key="1">
    <source>
        <dbReference type="ARBA" id="ARBA00023196"/>
    </source>
</evidence>
<dbReference type="GO" id="GO:0045259">
    <property type="term" value="C:proton-transporting ATP synthase complex"/>
    <property type="evidence" value="ECO:0007669"/>
    <property type="project" value="UniProtKB-KW"/>
</dbReference>